<dbReference type="AlphaFoldDB" id="A0A1L3GDB4"/>
<organism evidence="2 3">
    <name type="scientific">Syntrophotalea acetylenica</name>
    <name type="common">Pelobacter acetylenicus</name>
    <dbReference type="NCBI Taxonomy" id="29542"/>
    <lineage>
        <taxon>Bacteria</taxon>
        <taxon>Pseudomonadati</taxon>
        <taxon>Thermodesulfobacteriota</taxon>
        <taxon>Desulfuromonadia</taxon>
        <taxon>Desulfuromonadales</taxon>
        <taxon>Syntrophotaleaceae</taxon>
        <taxon>Syntrophotalea</taxon>
    </lineage>
</organism>
<keyword evidence="1" id="KW-0812">Transmembrane</keyword>
<dbReference type="EMBL" id="CP015518">
    <property type="protein sequence ID" value="APG23944.1"/>
    <property type="molecule type" value="Genomic_DNA"/>
</dbReference>
<evidence type="ECO:0000256" key="1">
    <source>
        <dbReference type="SAM" id="Phobius"/>
    </source>
</evidence>
<dbReference type="STRING" id="29542.A6070_10695"/>
<accession>A0A1L3GDB4</accession>
<gene>
    <name evidence="2" type="ORF">A7E75_02075</name>
</gene>
<feature type="transmembrane region" description="Helical" evidence="1">
    <location>
        <begin position="6"/>
        <end position="26"/>
    </location>
</feature>
<dbReference type="KEGG" id="pace:A6070_10695"/>
<dbReference type="Proteomes" id="UP000182264">
    <property type="component" value="Chromosome"/>
</dbReference>
<protein>
    <submittedName>
        <fullName evidence="2">Uncharacterized protein</fullName>
    </submittedName>
</protein>
<dbReference type="OrthoDB" id="10000617at2"/>
<sequence length="94" mass="10674">MRLNVVPVWLKILLVLTGIALLVWSMRDTQPSAVRSGQHVMLARPQANWNHGLPGKIRNNLRQLVHNPLGKPSPAGEEIIVLRDNSETYYRDEN</sequence>
<dbReference type="RefSeq" id="WP_072285760.1">
    <property type="nucleotide sequence ID" value="NZ_CP015455.1"/>
</dbReference>
<keyword evidence="1" id="KW-0472">Membrane</keyword>
<keyword evidence="1" id="KW-1133">Transmembrane helix</keyword>
<name>A0A1L3GDB4_SYNAC</name>
<evidence type="ECO:0000313" key="3">
    <source>
        <dbReference type="Proteomes" id="UP000182264"/>
    </source>
</evidence>
<evidence type="ECO:0000313" key="2">
    <source>
        <dbReference type="EMBL" id="APG23944.1"/>
    </source>
</evidence>
<keyword evidence="3" id="KW-1185">Reference proteome</keyword>
<reference evidence="2 3" key="1">
    <citation type="journal article" date="2017" name="Genome Announc.">
        <title>Complete Genome Sequences of Two Acetylene-Fermenting Pelobacter acetylenicus Strains.</title>
        <authorList>
            <person name="Sutton J.M."/>
            <person name="Baesman S.M."/>
            <person name="Fierst J.L."/>
            <person name="Poret-Peterson A.T."/>
            <person name="Oremland R.S."/>
            <person name="Dunlap D.S."/>
            <person name="Akob D.M."/>
        </authorList>
    </citation>
    <scope>NUCLEOTIDE SEQUENCE [LARGE SCALE GENOMIC DNA]</scope>
    <source>
        <strain evidence="2 3">DSM 3247</strain>
    </source>
</reference>
<proteinExistence type="predicted"/>